<keyword evidence="15" id="KW-1185">Reference proteome</keyword>
<feature type="domain" description="HD" evidence="13">
    <location>
        <begin position="960"/>
        <end position="1058"/>
    </location>
</feature>
<dbReference type="InterPro" id="IPR010487">
    <property type="entry name" value="NGRN/Rrg9"/>
</dbReference>
<dbReference type="GO" id="GO:0036064">
    <property type="term" value="C:ciliary basal body"/>
    <property type="evidence" value="ECO:0007669"/>
    <property type="project" value="TreeGrafter"/>
</dbReference>
<dbReference type="GO" id="GO:0015631">
    <property type="term" value="F:tubulin binding"/>
    <property type="evidence" value="ECO:0007669"/>
    <property type="project" value="TreeGrafter"/>
</dbReference>
<comment type="subcellular location">
    <subcellularLocation>
        <location evidence="1">Late endosome membrane</location>
        <topology evidence="1">Peripheral membrane protein</topology>
        <orientation evidence="1">Cytoplasmic side</orientation>
    </subcellularLocation>
    <subcellularLocation>
        <location evidence="2">Lysosome membrane</location>
        <topology evidence="2">Peripheral membrane protein</topology>
        <orientation evidence="2">Cytoplasmic side</orientation>
    </subcellularLocation>
</comment>
<accession>M7BK08</accession>
<feature type="region of interest" description="Disordered" evidence="12">
    <location>
        <begin position="589"/>
        <end position="631"/>
    </location>
</feature>
<dbReference type="GO" id="GO:0015031">
    <property type="term" value="P:protein transport"/>
    <property type="evidence" value="ECO:0007669"/>
    <property type="project" value="UniProtKB-KW"/>
</dbReference>
<dbReference type="InterPro" id="IPR004344">
    <property type="entry name" value="TTL/TTLL_fam"/>
</dbReference>
<dbReference type="Gene3D" id="1.25.40.850">
    <property type="match status" value="1"/>
</dbReference>
<evidence type="ECO:0000256" key="6">
    <source>
        <dbReference type="ARBA" id="ARBA00022598"/>
    </source>
</evidence>
<evidence type="ECO:0000256" key="4">
    <source>
        <dbReference type="ARBA" id="ARBA00009884"/>
    </source>
</evidence>
<organism evidence="14 15">
    <name type="scientific">Chelonia mydas</name>
    <name type="common">Green sea-turtle</name>
    <name type="synonym">Chelonia agassizi</name>
    <dbReference type="NCBI Taxonomy" id="8469"/>
    <lineage>
        <taxon>Eukaryota</taxon>
        <taxon>Metazoa</taxon>
        <taxon>Chordata</taxon>
        <taxon>Craniata</taxon>
        <taxon>Vertebrata</taxon>
        <taxon>Euteleostomi</taxon>
        <taxon>Archelosauria</taxon>
        <taxon>Testudinata</taxon>
        <taxon>Testudines</taxon>
        <taxon>Cryptodira</taxon>
        <taxon>Durocryptodira</taxon>
        <taxon>Americhelydia</taxon>
        <taxon>Chelonioidea</taxon>
        <taxon>Cheloniidae</taxon>
        <taxon>Chelonia</taxon>
    </lineage>
</organism>
<feature type="region of interest" description="Disordered" evidence="12">
    <location>
        <begin position="2294"/>
        <end position="2313"/>
    </location>
</feature>
<dbReference type="Gene3D" id="3.90.830.10">
    <property type="entry name" value="Syntaxin Binding Protein 1, Chain A, domain 2"/>
    <property type="match status" value="1"/>
</dbReference>
<dbReference type="eggNOG" id="KOG2158">
    <property type="taxonomic scope" value="Eukaryota"/>
</dbReference>
<feature type="coiled-coil region" evidence="11">
    <location>
        <begin position="1800"/>
        <end position="1830"/>
    </location>
</feature>
<dbReference type="PANTHER" id="PTHR12241:SF91">
    <property type="entry name" value="TUBULIN POLYGLUTAMYLASE TTLL13"/>
    <property type="match status" value="1"/>
</dbReference>
<evidence type="ECO:0000256" key="3">
    <source>
        <dbReference type="ARBA" id="ARBA00006820"/>
    </source>
</evidence>
<evidence type="ECO:0000256" key="1">
    <source>
        <dbReference type="ARBA" id="ARBA00004492"/>
    </source>
</evidence>
<dbReference type="Pfam" id="PF06413">
    <property type="entry name" value="Neugrin"/>
    <property type="match status" value="1"/>
</dbReference>
<dbReference type="InterPro" id="IPR027482">
    <property type="entry name" value="Sec1-like_dom2"/>
</dbReference>
<evidence type="ECO:0000256" key="11">
    <source>
        <dbReference type="SAM" id="Coils"/>
    </source>
</evidence>
<evidence type="ECO:0000256" key="9">
    <source>
        <dbReference type="ARBA" id="ARBA00022840"/>
    </source>
</evidence>
<dbReference type="SUPFAM" id="SSF109604">
    <property type="entry name" value="HD-domain/PDEase-like"/>
    <property type="match status" value="1"/>
</dbReference>
<feature type="compositionally biased region" description="Acidic residues" evidence="12">
    <location>
        <begin position="9"/>
        <end position="23"/>
    </location>
</feature>
<dbReference type="InterPro" id="IPR006674">
    <property type="entry name" value="HD_domain"/>
</dbReference>
<dbReference type="EMBL" id="KB526692">
    <property type="protein sequence ID" value="EMP36060.1"/>
    <property type="molecule type" value="Genomic_DNA"/>
</dbReference>
<evidence type="ECO:0000313" key="14">
    <source>
        <dbReference type="EMBL" id="EMP36060.1"/>
    </source>
</evidence>
<dbReference type="GO" id="GO:0000226">
    <property type="term" value="P:microtubule cytoskeleton organization"/>
    <property type="evidence" value="ECO:0007669"/>
    <property type="project" value="TreeGrafter"/>
</dbReference>
<evidence type="ECO:0000259" key="13">
    <source>
        <dbReference type="PROSITE" id="PS51831"/>
    </source>
</evidence>
<feature type="compositionally biased region" description="Polar residues" evidence="12">
    <location>
        <begin position="2297"/>
        <end position="2313"/>
    </location>
</feature>
<keyword evidence="7" id="KW-0493">Microtubule</keyword>
<dbReference type="InterPro" id="IPR043155">
    <property type="entry name" value="VPS33_dom3b"/>
</dbReference>
<dbReference type="GO" id="GO:0005765">
    <property type="term" value="C:lysosomal membrane"/>
    <property type="evidence" value="ECO:0007669"/>
    <property type="project" value="UniProtKB-SubCell"/>
</dbReference>
<dbReference type="Pfam" id="PF03133">
    <property type="entry name" value="TTL"/>
    <property type="match status" value="1"/>
</dbReference>
<keyword evidence="5" id="KW-0813">Transport</keyword>
<dbReference type="CDD" id="cd00077">
    <property type="entry name" value="HDc"/>
    <property type="match status" value="1"/>
</dbReference>
<protein>
    <submittedName>
        <fullName evidence="14">Vacuolar protein sorting-associated protein 33B</fullName>
    </submittedName>
</protein>
<keyword evidence="8" id="KW-0547">Nucleotide-binding</keyword>
<evidence type="ECO:0000256" key="10">
    <source>
        <dbReference type="ARBA" id="ARBA00022927"/>
    </source>
</evidence>
<dbReference type="Pfam" id="PF03999">
    <property type="entry name" value="MAP65_ASE1"/>
    <property type="match status" value="1"/>
</dbReference>
<name>M7BK08_CHEMY</name>
<dbReference type="Gene3D" id="3.40.50.1910">
    <property type="match status" value="1"/>
</dbReference>
<keyword evidence="9" id="KW-0067">ATP-binding</keyword>
<evidence type="ECO:0000256" key="5">
    <source>
        <dbReference type="ARBA" id="ARBA00022448"/>
    </source>
</evidence>
<dbReference type="GO" id="GO:0005874">
    <property type="term" value="C:microtubule"/>
    <property type="evidence" value="ECO:0007669"/>
    <property type="project" value="UniProtKB-KW"/>
</dbReference>
<evidence type="ECO:0000313" key="15">
    <source>
        <dbReference type="Proteomes" id="UP000031443"/>
    </source>
</evidence>
<dbReference type="SUPFAM" id="SSF56815">
    <property type="entry name" value="Sec1/munc18-like (SM) proteins"/>
    <property type="match status" value="1"/>
</dbReference>
<dbReference type="PROSITE" id="PS51831">
    <property type="entry name" value="HD"/>
    <property type="match status" value="1"/>
</dbReference>
<evidence type="ECO:0000256" key="8">
    <source>
        <dbReference type="ARBA" id="ARBA00022741"/>
    </source>
</evidence>
<dbReference type="PROSITE" id="PS51221">
    <property type="entry name" value="TTL"/>
    <property type="match status" value="1"/>
</dbReference>
<proteinExistence type="inferred from homology"/>
<reference evidence="15" key="1">
    <citation type="journal article" date="2013" name="Nat. Genet.">
        <title>The draft genomes of soft-shell turtle and green sea turtle yield insights into the development and evolution of the turtle-specific body plan.</title>
        <authorList>
            <person name="Wang Z."/>
            <person name="Pascual-Anaya J."/>
            <person name="Zadissa A."/>
            <person name="Li W."/>
            <person name="Niimura Y."/>
            <person name="Huang Z."/>
            <person name="Li C."/>
            <person name="White S."/>
            <person name="Xiong Z."/>
            <person name="Fang D."/>
            <person name="Wang B."/>
            <person name="Ming Y."/>
            <person name="Chen Y."/>
            <person name="Zheng Y."/>
            <person name="Kuraku S."/>
            <person name="Pignatelli M."/>
            <person name="Herrero J."/>
            <person name="Beal K."/>
            <person name="Nozawa M."/>
            <person name="Li Q."/>
            <person name="Wang J."/>
            <person name="Zhang H."/>
            <person name="Yu L."/>
            <person name="Shigenobu S."/>
            <person name="Wang J."/>
            <person name="Liu J."/>
            <person name="Flicek P."/>
            <person name="Searle S."/>
            <person name="Wang J."/>
            <person name="Kuratani S."/>
            <person name="Yin Y."/>
            <person name="Aken B."/>
            <person name="Zhang G."/>
            <person name="Irie N."/>
        </authorList>
    </citation>
    <scope>NUCLEOTIDE SEQUENCE [LARGE SCALE GENOMIC DNA]</scope>
</reference>
<feature type="compositionally biased region" description="Basic and acidic residues" evidence="12">
    <location>
        <begin position="604"/>
        <end position="618"/>
    </location>
</feature>
<dbReference type="STRING" id="8469.M7BK08"/>
<evidence type="ECO:0000256" key="7">
    <source>
        <dbReference type="ARBA" id="ARBA00022701"/>
    </source>
</evidence>
<dbReference type="Pfam" id="PF00995">
    <property type="entry name" value="Sec1"/>
    <property type="match status" value="1"/>
</dbReference>
<dbReference type="FunFam" id="1.25.40.850:FF:000001">
    <property type="entry name" value="vacuolar protein sorting-associated protein 33B isoform X1"/>
    <property type="match status" value="1"/>
</dbReference>
<gene>
    <name evidence="14" type="ORF">UY3_06796</name>
</gene>
<dbReference type="eggNOG" id="KOG1157">
    <property type="taxonomic scope" value="Eukaryota"/>
</dbReference>
<feature type="region of interest" description="Disordered" evidence="12">
    <location>
        <begin position="2199"/>
        <end position="2258"/>
    </location>
</feature>
<dbReference type="Gene3D" id="1.20.58.1520">
    <property type="match status" value="1"/>
</dbReference>
<keyword evidence="6" id="KW-0436">Ligase</keyword>
<evidence type="ECO:0000256" key="12">
    <source>
        <dbReference type="SAM" id="MobiDB-lite"/>
    </source>
</evidence>
<dbReference type="GO" id="GO:0016192">
    <property type="term" value="P:vesicle-mediated transport"/>
    <property type="evidence" value="ECO:0007669"/>
    <property type="project" value="InterPro"/>
</dbReference>
<dbReference type="InterPro" id="IPR003607">
    <property type="entry name" value="HD/PDEase_dom"/>
</dbReference>
<comment type="similarity">
    <text evidence="3">Belongs to the tubulin--tyrosine ligase family.</text>
</comment>
<dbReference type="InterPro" id="IPR036045">
    <property type="entry name" value="Sec1-like_sf"/>
</dbReference>
<feature type="coiled-coil region" evidence="11">
    <location>
        <begin position="2134"/>
        <end position="2164"/>
    </location>
</feature>
<dbReference type="PANTHER" id="PTHR12241">
    <property type="entry name" value="TUBULIN POLYGLUTAMYLASE"/>
    <property type="match status" value="1"/>
</dbReference>
<dbReference type="InterPro" id="IPR043127">
    <property type="entry name" value="Sec-1-like_dom3a"/>
</dbReference>
<feature type="region of interest" description="Disordered" evidence="12">
    <location>
        <begin position="1"/>
        <end position="71"/>
    </location>
</feature>
<dbReference type="Proteomes" id="UP000031443">
    <property type="component" value="Unassembled WGS sequence"/>
</dbReference>
<dbReference type="FunFam" id="3.30.470.20:FF:000009">
    <property type="entry name" value="tubulin polyglutamylase TTLL5 isoform X1"/>
    <property type="match status" value="1"/>
</dbReference>
<dbReference type="Gene3D" id="3.30.470.20">
    <property type="entry name" value="ATP-grasp fold, B domain"/>
    <property type="match status" value="1"/>
</dbReference>
<dbReference type="SUPFAM" id="SSF56059">
    <property type="entry name" value="Glutathione synthetase ATP-binding domain-like"/>
    <property type="match status" value="1"/>
</dbReference>
<dbReference type="GO" id="GO:0005524">
    <property type="term" value="F:ATP binding"/>
    <property type="evidence" value="ECO:0007669"/>
    <property type="project" value="UniProtKB-KW"/>
</dbReference>
<keyword evidence="11" id="KW-0175">Coiled coil</keyword>
<dbReference type="GO" id="GO:0070740">
    <property type="term" value="F:tubulin-glutamic acid ligase activity"/>
    <property type="evidence" value="ECO:0007669"/>
    <property type="project" value="TreeGrafter"/>
</dbReference>
<dbReference type="GO" id="GO:0031902">
    <property type="term" value="C:late endosome membrane"/>
    <property type="evidence" value="ECO:0007669"/>
    <property type="project" value="UniProtKB-SubCell"/>
</dbReference>
<sequence length="2313" mass="265128">MKMNSSDSSESENDTEEEEEEEFANEHIKRLGGGRKDMRQDGTPQEGAFEAEDTCLGHKSEHSSGGKSDLPTVSLIDLEEQITEDCEAETTPRKKKRKHRLLSINLTNCKYESGESKASQGSFSDHISLASAVEPPHLEKAVSTGFGLHNGFSGLIAVLEVTFALVKVRRAARHCGLKEVGEDEEWTVYWTDCSVSLERVMEMKRFQKINHFPGMTEICRKDLLARNLNRMLKLFPKEYSIFPRTWCLPADYGDFQTYGRMRKNKTYICKPDSGCQGRGIFITRNPKEIKHGEHLICQQYISKPFLIDGFKFDLRIYVLVTSCDPLKIFVYEEGLARFATMRYIEPSSSNLDDICMHLTNYAINKHNENFIRDDMMGSKRKLSTLNAWMMDNSYDTTELWEDIEDIIIKTLISAHPVLKHNYRTCFPNHITGCACFEILGFDILLDRKLKPWLLEVNHSPSFTTDSHLDREVKDALLCDAINLINLRACDKRKVLEEDKRRVKERLFQAHQPPREARREQLENSQAAWLAQAEKYENTHLGGYRRIYPALETDKYEPFFKHSGSLFQETVASKAREECARQQLEEIRLKQEQREATTGKKKKERKENLQGESAGEKSRIRSKAKVPPTRLTYSSTRTCDRKMQQMVFDSMRPQEIVEDEEVERIKALLQRENLIRGLGIVDQLSRLLHTTEPRPVDVHRPHINISESQPQFLQDVFGNRETQGLMTLVPLSLLGGTVRELGQQILQQPAARAQMLGNQGFIPTFLGTLSGMGQSIPYRAQYKPQHGLQPQKNMSWLGSHTLETPIVTEPCALAKMLKEGGRRFSSARNKVEGHAHAPRRPLHVASGYSDSLRYLAHAGKAPNHTYSGCTFPSVTHPLSRAAVHELAINSASAPIVQRSDTSHRANAMSILNFNHHRYLRQAFPEEWPVARLAQGFGVSTDVIQRVLRSKFSPPLERRMKQDAKVLGVARILSREAGVTDIVVLQAALLHDTVEDTDTTFSEIEEQFGGEVRQIVEEVTDDKMLPKMERKRLQIEHAPHSSRGARLGKLVKLADKLYNLRDLNRSTPAGWSEQRVQEYFLWASQLPGKKDLFIEADLMSPLDRIANVSILKQHEVDKLYKVENKPIVSTSDQLCFLVRPRITNMKYVADIVNADKATGRSRKYKIIFSPQKFYTCELVLEEEGIYGDVTCDEWAFYLLPLDDDLLSMELPEFFRDYFLEGDQRWISAVARALQLLNSLFGPFTHTYGIGRGAKVRELHDWEAWPDVDYVTALCSQVVYEGLVDDTFRIKCGSVDFGPDVTSSDRSFKVLLNAQDKVFSEIRNEHFSNVFGFLSQKARNLQTQYDRRRGMDIKQMKNFVSQELKGLKQEHRLLSLHIGACESIMKKKTKQDFQELLKTEHSLLEGFDIRESTSYIEEHIDRQVSPSESLRLMCLLSVTENGLIPKDYRSLKTQYLQSYGPEHLLTFHNLKRIGLLTEQAPGETLTAVESKVSKLVTDRAAGKLTDAFNSLARKSNFRGLSKKLGLIPRVDGEYNLKVPRDMAYVFSGAYVPLSCKIIEQVLERKGWLGLEEVVRLLNGNEFAPTEPVTEENPAWEVQRVILAVFLGGCTFSEISALRFLGKEKGYKFIFLTTAIASSARLMDAMLEAKKESSGGGFTDGENMMRESKFQCCVASKQRLLRQPDSEIIATRRRIIHKRIGKKERKKWTDNFEVLAAESVACLNKALGHLRDIWEEIGIPEEQRLQRTEVVKKHIKGLLDMMVAEEENLKDRLLKSIAMCRKELDTLCKELQLDPFEEEESTILQREKDLRTRLEVMLKQKRERKQELKTLQERDQDLCDLLCMTPYSIDSNSVPSLEELDRFRRHLAALAAEKGRRREEFVSVKRQIILCMEELDHVPDTSFERDVVCEDEDAFCLSMENIAALKELLQQLEARRALNEAVCGELRSRIVELWDRLQVPAEERESFAPYMTGSRAKTRKALQFEVDRLEELKLQNMKTVIEAIRAELATYWDKCFYGTEQRQAFAPYYEEDCTEALLQRHDTELERVKHYYETHKELFEAVQKWEENWRLFLELERKATDPSRFANRGGNLLKEEKQRAKLQKTLPKLEEELKVRIEAWEREHEEAFLVNGQRFMEYVSEQWQLHRLEKEREKQERQLKKSRQIEEEMLYGTAPRTPSKRRVLGANTPGKVRKLNATSCATPNSTLRSAFGGTLFPSPASRPPPSGGKLGQPARTPSRVAMKPPRTAQAERNKENMSQLNGTTLSGGCTPTAPAQRNYSINSVASTYSEFARELSKASKSDTSSRILNSTTTNIHC</sequence>
<feature type="compositionally biased region" description="Basic and acidic residues" evidence="12">
    <location>
        <begin position="24"/>
        <end position="40"/>
    </location>
</feature>
<comment type="similarity">
    <text evidence="4">Belongs to the STXBP/unc-18/SEC1 family.</text>
</comment>
<dbReference type="Gene3D" id="1.10.3210.10">
    <property type="entry name" value="Hypothetical protein af1432"/>
    <property type="match status" value="1"/>
</dbReference>
<keyword evidence="10" id="KW-0653">Protein transport</keyword>
<dbReference type="FunFam" id="3.90.830.10:FF:000004">
    <property type="entry name" value="vacuolar protein sorting-associated protein 33B isoform X1"/>
    <property type="match status" value="1"/>
</dbReference>
<dbReference type="InterPro" id="IPR001619">
    <property type="entry name" value="Sec1-like"/>
</dbReference>
<feature type="compositionally biased region" description="Basic and acidic residues" evidence="12">
    <location>
        <begin position="55"/>
        <end position="64"/>
    </location>
</feature>
<evidence type="ECO:0000256" key="2">
    <source>
        <dbReference type="ARBA" id="ARBA00004630"/>
    </source>
</evidence>